<accession>A0AAE1VYH8</accession>
<organism evidence="1 2">
    <name type="scientific">Sesamum angolense</name>
    <dbReference type="NCBI Taxonomy" id="2727404"/>
    <lineage>
        <taxon>Eukaryota</taxon>
        <taxon>Viridiplantae</taxon>
        <taxon>Streptophyta</taxon>
        <taxon>Embryophyta</taxon>
        <taxon>Tracheophyta</taxon>
        <taxon>Spermatophyta</taxon>
        <taxon>Magnoliopsida</taxon>
        <taxon>eudicotyledons</taxon>
        <taxon>Gunneridae</taxon>
        <taxon>Pentapetalae</taxon>
        <taxon>asterids</taxon>
        <taxon>lamiids</taxon>
        <taxon>Lamiales</taxon>
        <taxon>Pedaliaceae</taxon>
        <taxon>Sesamum</taxon>
    </lineage>
</organism>
<dbReference type="Proteomes" id="UP001289374">
    <property type="component" value="Unassembled WGS sequence"/>
</dbReference>
<evidence type="ECO:0000313" key="1">
    <source>
        <dbReference type="EMBL" id="KAK4381821.1"/>
    </source>
</evidence>
<protein>
    <submittedName>
        <fullName evidence="1">Uncharacterized protein</fullName>
    </submittedName>
</protein>
<comment type="caution">
    <text evidence="1">The sequence shown here is derived from an EMBL/GenBank/DDBJ whole genome shotgun (WGS) entry which is preliminary data.</text>
</comment>
<dbReference type="AlphaFoldDB" id="A0AAE1VYH8"/>
<keyword evidence="2" id="KW-1185">Reference proteome</keyword>
<evidence type="ECO:0000313" key="2">
    <source>
        <dbReference type="Proteomes" id="UP001289374"/>
    </source>
</evidence>
<name>A0AAE1VYH8_9LAMI</name>
<reference evidence="1" key="1">
    <citation type="submission" date="2020-06" db="EMBL/GenBank/DDBJ databases">
        <authorList>
            <person name="Li T."/>
            <person name="Hu X."/>
            <person name="Zhang T."/>
            <person name="Song X."/>
            <person name="Zhang H."/>
            <person name="Dai N."/>
            <person name="Sheng W."/>
            <person name="Hou X."/>
            <person name="Wei L."/>
        </authorList>
    </citation>
    <scope>NUCLEOTIDE SEQUENCE</scope>
    <source>
        <strain evidence="1">K16</strain>
        <tissue evidence="1">Leaf</tissue>
    </source>
</reference>
<dbReference type="EMBL" id="JACGWL010000806">
    <property type="protein sequence ID" value="KAK4381821.1"/>
    <property type="molecule type" value="Genomic_DNA"/>
</dbReference>
<gene>
    <name evidence="1" type="ORF">Sango_2930800</name>
</gene>
<proteinExistence type="predicted"/>
<reference evidence="1" key="2">
    <citation type="journal article" date="2024" name="Plant">
        <title>Genomic evolution and insights into agronomic trait innovations of Sesamum species.</title>
        <authorList>
            <person name="Miao H."/>
            <person name="Wang L."/>
            <person name="Qu L."/>
            <person name="Liu H."/>
            <person name="Sun Y."/>
            <person name="Le M."/>
            <person name="Wang Q."/>
            <person name="Wei S."/>
            <person name="Zheng Y."/>
            <person name="Lin W."/>
            <person name="Duan Y."/>
            <person name="Cao H."/>
            <person name="Xiong S."/>
            <person name="Wang X."/>
            <person name="Wei L."/>
            <person name="Li C."/>
            <person name="Ma Q."/>
            <person name="Ju M."/>
            <person name="Zhao R."/>
            <person name="Li G."/>
            <person name="Mu C."/>
            <person name="Tian Q."/>
            <person name="Mei H."/>
            <person name="Zhang T."/>
            <person name="Gao T."/>
            <person name="Zhang H."/>
        </authorList>
    </citation>
    <scope>NUCLEOTIDE SEQUENCE</scope>
    <source>
        <strain evidence="1">K16</strain>
    </source>
</reference>
<dbReference type="PANTHER" id="PTHR33116">
    <property type="entry name" value="REVERSE TRANSCRIPTASE ZINC-BINDING DOMAIN-CONTAINING PROTEIN-RELATED-RELATED"/>
    <property type="match status" value="1"/>
</dbReference>
<dbReference type="PANTHER" id="PTHR33116:SF76">
    <property type="entry name" value="DUF4283 DOMAIN-CONTAINING PROTEIN"/>
    <property type="match status" value="1"/>
</dbReference>
<sequence length="557" mass="63182">MKEHVQEAPVPKNIHPETEVDRVCKEMPGNGKERIRISFFLTLLIYCVKLTMTQMARQGEGPPSMQYEILFASSGYNFIILLETRVLQSNVTRIQSGVLSRWRWFADYADRARIMQELIELAGTIGNVPWLVGGDFNAVLDMSERSLGITAVWTAGAFGRDWIDCLLMMLVYLKASKLEQIMMRQRAKLQWLKGGDQCSKIFFRRWPLGGLTSGFSRFLMTVATNKQTPLLLAVSLWIFFHGLLGGDRTDRAMDLRLFDIEEDKAPGPDGFSSGFFKAAWPVVGGEVSNAIIDFFKTGRLLKQLNATLLTLIPKGLDRFATLSGLNTNPQKSQLIISKVASGLRDSLLTTLGFQEGQLPIRYLGLPLISARLSIADCQPLLQKIDSRIQGWEGIQFSFAGRVQLIKSVLISFEVYWAMAFILPKGIIKEMMKRLRNFLWKGNSASGYPKVAWEAVCRPIEEGGLGIKDILALNRALMSKHLWAIIKQDRTSLWVDWIIQVRLRDCSIWTVKENKGSWGWRKMLSLRHYLMSHIHYRVGMGNPSHFGTIRGTRLTSHF</sequence>